<organism evidence="4">
    <name type="scientific">marine sediment metagenome</name>
    <dbReference type="NCBI Taxonomy" id="412755"/>
    <lineage>
        <taxon>unclassified sequences</taxon>
        <taxon>metagenomes</taxon>
        <taxon>ecological metagenomes</taxon>
    </lineage>
</organism>
<protein>
    <recommendedName>
        <fullName evidence="3">Bacterial surface antigen (D15) domain-containing protein</fullName>
    </recommendedName>
</protein>
<evidence type="ECO:0000259" key="3">
    <source>
        <dbReference type="Pfam" id="PF01103"/>
    </source>
</evidence>
<evidence type="ECO:0000256" key="1">
    <source>
        <dbReference type="ARBA" id="ARBA00004370"/>
    </source>
</evidence>
<dbReference type="AlphaFoldDB" id="X1W358"/>
<dbReference type="Gene3D" id="2.40.160.50">
    <property type="entry name" value="membrane protein fhac: a member of the omp85/tpsb transporter family"/>
    <property type="match status" value="1"/>
</dbReference>
<proteinExistence type="predicted"/>
<gene>
    <name evidence="4" type="ORF">S12H4_56253</name>
</gene>
<comment type="caution">
    <text evidence="4">The sequence shown here is derived from an EMBL/GenBank/DDBJ whole genome shotgun (WGS) entry which is preliminary data.</text>
</comment>
<dbReference type="Pfam" id="PF01103">
    <property type="entry name" value="Omp85"/>
    <property type="match status" value="1"/>
</dbReference>
<evidence type="ECO:0000313" key="4">
    <source>
        <dbReference type="EMBL" id="GAJ24880.1"/>
    </source>
</evidence>
<keyword evidence="2" id="KW-0472">Membrane</keyword>
<dbReference type="EMBL" id="BARW01036195">
    <property type="protein sequence ID" value="GAJ24880.1"/>
    <property type="molecule type" value="Genomic_DNA"/>
</dbReference>
<sequence>MNIGWGHENLLDNNQSLSLNYSYAFNLEKEEWGNLYIDYTEPYLLSTPIRFSIHLFNEREVTSRMANGDSSTYFGNIYGMNSRVGYSINPSTDIISELKFKKAFINVIGDYKPAKNIVTNAILFAFSRDTRDNIFNPAKGL</sequence>
<dbReference type="GO" id="GO:0019867">
    <property type="term" value="C:outer membrane"/>
    <property type="evidence" value="ECO:0007669"/>
    <property type="project" value="InterPro"/>
</dbReference>
<feature type="domain" description="Bacterial surface antigen (D15)" evidence="3">
    <location>
        <begin position="9"/>
        <end position="140"/>
    </location>
</feature>
<accession>X1W358</accession>
<feature type="non-terminal residue" evidence="4">
    <location>
        <position position="141"/>
    </location>
</feature>
<dbReference type="InterPro" id="IPR000184">
    <property type="entry name" value="Bac_surfAg_D15"/>
</dbReference>
<comment type="subcellular location">
    <subcellularLocation>
        <location evidence="1">Membrane</location>
    </subcellularLocation>
</comment>
<evidence type="ECO:0000256" key="2">
    <source>
        <dbReference type="ARBA" id="ARBA00023136"/>
    </source>
</evidence>
<name>X1W358_9ZZZZ</name>
<reference evidence="4" key="1">
    <citation type="journal article" date="2014" name="Front. Microbiol.">
        <title>High frequency of phylogenetically diverse reductive dehalogenase-homologous genes in deep subseafloor sedimentary metagenomes.</title>
        <authorList>
            <person name="Kawai M."/>
            <person name="Futagami T."/>
            <person name="Toyoda A."/>
            <person name="Takaki Y."/>
            <person name="Nishi S."/>
            <person name="Hori S."/>
            <person name="Arai W."/>
            <person name="Tsubouchi T."/>
            <person name="Morono Y."/>
            <person name="Uchiyama I."/>
            <person name="Ito T."/>
            <person name="Fujiyama A."/>
            <person name="Inagaki F."/>
            <person name="Takami H."/>
        </authorList>
    </citation>
    <scope>NUCLEOTIDE SEQUENCE</scope>
    <source>
        <strain evidence="4">Expedition CK06-06</strain>
    </source>
</reference>